<dbReference type="InterPro" id="IPR017969">
    <property type="entry name" value="Heavy-metal-associated_CS"/>
</dbReference>
<dbReference type="SUPFAM" id="SSF55008">
    <property type="entry name" value="HMA, heavy metal-associated domain"/>
    <property type="match status" value="1"/>
</dbReference>
<dbReference type="PROSITE" id="PS50846">
    <property type="entry name" value="HMA_2"/>
    <property type="match status" value="1"/>
</dbReference>
<dbReference type="InterPro" id="IPR023214">
    <property type="entry name" value="HAD_sf"/>
</dbReference>
<dbReference type="EC" id="3.6.3.3" evidence="17"/>
<evidence type="ECO:0000256" key="11">
    <source>
        <dbReference type="ARBA" id="ARBA00022967"/>
    </source>
</evidence>
<dbReference type="NCBIfam" id="TIGR01511">
    <property type="entry name" value="ATPase-IB1_Cu"/>
    <property type="match status" value="1"/>
</dbReference>
<dbReference type="GO" id="GO:0005507">
    <property type="term" value="F:copper ion binding"/>
    <property type="evidence" value="ECO:0007669"/>
    <property type="project" value="TreeGrafter"/>
</dbReference>
<dbReference type="InterPro" id="IPR036412">
    <property type="entry name" value="HAD-like_sf"/>
</dbReference>
<evidence type="ECO:0000256" key="12">
    <source>
        <dbReference type="ARBA" id="ARBA00022989"/>
    </source>
</evidence>
<evidence type="ECO:0000256" key="10">
    <source>
        <dbReference type="ARBA" id="ARBA00022842"/>
    </source>
</evidence>
<dbReference type="Gene3D" id="3.40.1110.10">
    <property type="entry name" value="Calcium-transporting ATPase, cytoplasmic domain N"/>
    <property type="match status" value="1"/>
</dbReference>
<dbReference type="AlphaFoldDB" id="A0A4P8IJD7"/>
<keyword evidence="5" id="KW-0597">Phosphoprotein</keyword>
<dbReference type="PROSITE" id="PS01047">
    <property type="entry name" value="HMA_1"/>
    <property type="match status" value="1"/>
</dbReference>
<dbReference type="PANTHER" id="PTHR43520:SF5">
    <property type="entry name" value="CATION-TRANSPORTING P-TYPE ATPASE-RELATED"/>
    <property type="match status" value="1"/>
</dbReference>
<dbReference type="CDD" id="cd00371">
    <property type="entry name" value="HMA"/>
    <property type="match status" value="1"/>
</dbReference>
<comment type="similarity">
    <text evidence="2 15">Belongs to the cation transport ATPase (P-type) (TC 3.A.3) family. Type IB subfamily.</text>
</comment>
<evidence type="ECO:0000256" key="3">
    <source>
        <dbReference type="ARBA" id="ARBA00022448"/>
    </source>
</evidence>
<dbReference type="InterPro" id="IPR001757">
    <property type="entry name" value="P_typ_ATPase"/>
</dbReference>
<feature type="transmembrane region" description="Helical" evidence="15">
    <location>
        <begin position="706"/>
        <end position="725"/>
    </location>
</feature>
<feature type="transmembrane region" description="Helical" evidence="15">
    <location>
        <begin position="375"/>
        <end position="395"/>
    </location>
</feature>
<dbReference type="RefSeq" id="WP_137331709.1">
    <property type="nucleotide sequence ID" value="NZ_CP040077.1"/>
</dbReference>
<keyword evidence="18" id="KW-1185">Reference proteome</keyword>
<dbReference type="Proteomes" id="UP000298656">
    <property type="component" value="Chromosome 1"/>
</dbReference>
<evidence type="ECO:0000256" key="14">
    <source>
        <dbReference type="ARBA" id="ARBA00023136"/>
    </source>
</evidence>
<evidence type="ECO:0000313" key="17">
    <source>
        <dbReference type="EMBL" id="QCP48878.1"/>
    </source>
</evidence>
<comment type="subcellular location">
    <subcellularLocation>
        <location evidence="1">Cell membrane</location>
        <topology evidence="1">Multi-pass membrane protein</topology>
    </subcellularLocation>
</comment>
<dbReference type="Gene3D" id="3.30.70.100">
    <property type="match status" value="1"/>
</dbReference>
<feature type="transmembrane region" description="Helical" evidence="15">
    <location>
        <begin position="681"/>
        <end position="700"/>
    </location>
</feature>
<dbReference type="InterPro" id="IPR036163">
    <property type="entry name" value="HMA_dom_sf"/>
</dbReference>
<keyword evidence="9 15" id="KW-0067">ATP-binding</keyword>
<dbReference type="PRINTS" id="PR00119">
    <property type="entry name" value="CATATPASE"/>
</dbReference>
<dbReference type="GO" id="GO:0055070">
    <property type="term" value="P:copper ion homeostasis"/>
    <property type="evidence" value="ECO:0007669"/>
    <property type="project" value="TreeGrafter"/>
</dbReference>
<evidence type="ECO:0000256" key="8">
    <source>
        <dbReference type="ARBA" id="ARBA00022741"/>
    </source>
</evidence>
<keyword evidence="11" id="KW-1278">Translocase</keyword>
<dbReference type="KEGG" id="tvl:FAZ95_06565"/>
<keyword evidence="14 15" id="KW-0472">Membrane</keyword>
<protein>
    <submittedName>
        <fullName evidence="17">Cadmium-translocating P-type ATPase</fullName>
        <ecNumber evidence="17">3.6.3.3</ecNumber>
    </submittedName>
</protein>
<dbReference type="PROSITE" id="PS00154">
    <property type="entry name" value="ATPASE_E1_E2"/>
    <property type="match status" value="1"/>
</dbReference>
<dbReference type="InterPro" id="IPR018303">
    <property type="entry name" value="ATPase_P-typ_P_site"/>
</dbReference>
<dbReference type="PRINTS" id="PR00120">
    <property type="entry name" value="HATPASE"/>
</dbReference>
<keyword evidence="17" id="KW-0378">Hydrolase</keyword>
<dbReference type="GO" id="GO:0005886">
    <property type="term" value="C:plasma membrane"/>
    <property type="evidence" value="ECO:0007669"/>
    <property type="project" value="UniProtKB-SubCell"/>
</dbReference>
<dbReference type="NCBIfam" id="TIGR01494">
    <property type="entry name" value="ATPase_P-type"/>
    <property type="match status" value="2"/>
</dbReference>
<dbReference type="Pfam" id="PF00403">
    <property type="entry name" value="HMA"/>
    <property type="match status" value="1"/>
</dbReference>
<dbReference type="Gene3D" id="3.40.50.1000">
    <property type="entry name" value="HAD superfamily/HAD-like"/>
    <property type="match status" value="1"/>
</dbReference>
<evidence type="ECO:0000259" key="16">
    <source>
        <dbReference type="PROSITE" id="PS50846"/>
    </source>
</evidence>
<keyword evidence="6 15" id="KW-0812">Transmembrane</keyword>
<evidence type="ECO:0000256" key="4">
    <source>
        <dbReference type="ARBA" id="ARBA00022475"/>
    </source>
</evidence>
<dbReference type="Pfam" id="PF00702">
    <property type="entry name" value="Hydrolase"/>
    <property type="match status" value="1"/>
</dbReference>
<dbReference type="GO" id="GO:0016887">
    <property type="term" value="F:ATP hydrolysis activity"/>
    <property type="evidence" value="ECO:0007669"/>
    <property type="project" value="InterPro"/>
</dbReference>
<feature type="transmembrane region" description="Helical" evidence="15">
    <location>
        <begin position="92"/>
        <end position="113"/>
    </location>
</feature>
<dbReference type="SUPFAM" id="SSF56784">
    <property type="entry name" value="HAD-like"/>
    <property type="match status" value="1"/>
</dbReference>
<keyword evidence="3" id="KW-0813">Transport</keyword>
<evidence type="ECO:0000256" key="13">
    <source>
        <dbReference type="ARBA" id="ARBA00023065"/>
    </source>
</evidence>
<dbReference type="OrthoDB" id="8552908at2"/>
<keyword evidence="10" id="KW-0460">Magnesium</keyword>
<keyword evidence="8 15" id="KW-0547">Nucleotide-binding</keyword>
<sequence>MQSDRPDSVVLDVRGMWCTSCANALERVLQRQPGVLDAKVSFASESASLQWDPAAISLAQILQHATRLGYECVPEGAGHDRRAHFAKIRHDLLVRLVVAAFFSMWVMVAQWTLYVAPEGSLSPAVQYWLALFACLTTVPVIGYCALPFFRAAWRTLRARAPGMDFLVVLGASSSCLLSVWHLIHGASTVYFDSAAMIVTFLLAGRLLETAVRSGSSDAVRGLLELPPETARVIDATGAEIRVLAKRVERGDVIRICPGERVPLDGVVTRGMSSLDRSLLTGETVFKTVEPGDVVEAGALNGEGELLVAVKRIWGERRVDLIARSVRQMLARKTATQALAERFTRYLAPGICVLAALTLAWGMANSMAMAGAIERAIAVLVITCPCALGMAVPLALNAGVGRAARAGILFRDVEAIEKAGHIALFFLDKTGTLTEGTPQLVGSRVAMGVSEAELVAAAAIAGRGSEHPLAKAVCALLPQSRRASVEAAAGSSRAVPGSGVEWTGADGTCILVGRGAFLIACGICTPEVTTEHTTIHVARNGQWLGALYFSDKPRSGAAHALSQIRAAGAGLAMLTGDQMGVALRIAEAVGIDDCAVYASQAPEDKAHRIVAAQASGAKVAFVGDGLNDAPALAAADLGVAVGSASASSIAAASVVLVDGGIEKLDVALSLARQTARAMRQNLIAAAIYNVLAIPLAVSGLVSPAMAAVLMIASSLSVTLNSSRLAVKGKKERRVPKQKQGSAPLRILLTK</sequence>
<keyword evidence="13" id="KW-0406">Ion transport</keyword>
<accession>A0A4P8IJD7</accession>
<evidence type="ECO:0000256" key="15">
    <source>
        <dbReference type="RuleBase" id="RU362081"/>
    </source>
</evidence>
<evidence type="ECO:0000256" key="9">
    <source>
        <dbReference type="ARBA" id="ARBA00022840"/>
    </source>
</evidence>
<evidence type="ECO:0000256" key="5">
    <source>
        <dbReference type="ARBA" id="ARBA00022553"/>
    </source>
</evidence>
<dbReference type="GO" id="GO:0005524">
    <property type="term" value="F:ATP binding"/>
    <property type="evidence" value="ECO:0007669"/>
    <property type="project" value="UniProtKB-UniRule"/>
</dbReference>
<dbReference type="FunFam" id="3.30.70.100:FF:000001">
    <property type="entry name" value="ATPase copper transporting beta"/>
    <property type="match status" value="1"/>
</dbReference>
<evidence type="ECO:0000256" key="6">
    <source>
        <dbReference type="ARBA" id="ARBA00022692"/>
    </source>
</evidence>
<name>A0A4P8IJD7_9BURK</name>
<dbReference type="SUPFAM" id="SSF81653">
    <property type="entry name" value="Calcium ATPase, transduction domain A"/>
    <property type="match status" value="1"/>
</dbReference>
<dbReference type="InterPro" id="IPR059000">
    <property type="entry name" value="ATPase_P-type_domA"/>
</dbReference>
<dbReference type="EMBL" id="CP040077">
    <property type="protein sequence ID" value="QCP48878.1"/>
    <property type="molecule type" value="Genomic_DNA"/>
</dbReference>
<dbReference type="NCBIfam" id="TIGR01512">
    <property type="entry name" value="ATPase-IB2_Cd"/>
    <property type="match status" value="1"/>
</dbReference>
<keyword evidence="12 15" id="KW-1133">Transmembrane helix</keyword>
<feature type="domain" description="HMA" evidence="16">
    <location>
        <begin position="7"/>
        <end position="73"/>
    </location>
</feature>
<feature type="transmembrane region" description="Helical" evidence="15">
    <location>
        <begin position="125"/>
        <end position="153"/>
    </location>
</feature>
<dbReference type="InterPro" id="IPR023299">
    <property type="entry name" value="ATPase_P-typ_cyto_dom_N"/>
</dbReference>
<reference evidence="17 18" key="1">
    <citation type="submission" date="2019-05" db="EMBL/GenBank/DDBJ databases">
        <title>Burkholderia sp. DHOD12, isolated from subtropical forest soil.</title>
        <authorList>
            <person name="Gao Z.-H."/>
            <person name="Qiu L.-H."/>
        </authorList>
    </citation>
    <scope>NUCLEOTIDE SEQUENCE [LARGE SCALE GENOMIC DNA]</scope>
    <source>
        <strain evidence="17 18">DHOD12</strain>
    </source>
</reference>
<dbReference type="Gene3D" id="2.70.150.10">
    <property type="entry name" value="Calcium-transporting ATPase, cytoplasmic transduction domain A"/>
    <property type="match status" value="1"/>
</dbReference>
<dbReference type="PANTHER" id="PTHR43520">
    <property type="entry name" value="ATP7, ISOFORM B"/>
    <property type="match status" value="1"/>
</dbReference>
<feature type="transmembrane region" description="Helical" evidence="15">
    <location>
        <begin position="165"/>
        <end position="183"/>
    </location>
</feature>
<dbReference type="NCBIfam" id="TIGR01525">
    <property type="entry name" value="ATPase-IB_hvy"/>
    <property type="match status" value="1"/>
</dbReference>
<dbReference type="InterPro" id="IPR006121">
    <property type="entry name" value="HMA_dom"/>
</dbReference>
<proteinExistence type="inferred from homology"/>
<dbReference type="InterPro" id="IPR008250">
    <property type="entry name" value="ATPase_P-typ_transduc_dom_A_sf"/>
</dbReference>
<keyword evidence="7 15" id="KW-0479">Metal-binding</keyword>
<dbReference type="GO" id="GO:0043682">
    <property type="term" value="F:P-type divalent copper transporter activity"/>
    <property type="evidence" value="ECO:0007669"/>
    <property type="project" value="TreeGrafter"/>
</dbReference>
<dbReference type="InterPro" id="IPR023298">
    <property type="entry name" value="ATPase_P-typ_TM_dom_sf"/>
</dbReference>
<organism evidence="17 18">
    <name type="scientific">Trinickia violacea</name>
    <dbReference type="NCBI Taxonomy" id="2571746"/>
    <lineage>
        <taxon>Bacteria</taxon>
        <taxon>Pseudomonadati</taxon>
        <taxon>Pseudomonadota</taxon>
        <taxon>Betaproteobacteria</taxon>
        <taxon>Burkholderiales</taxon>
        <taxon>Burkholderiaceae</taxon>
        <taxon>Trinickia</taxon>
    </lineage>
</organism>
<gene>
    <name evidence="17" type="primary">cadA</name>
    <name evidence="17" type="ORF">FAZ95_06565</name>
</gene>
<dbReference type="InterPro" id="IPR027256">
    <property type="entry name" value="P-typ_ATPase_IB"/>
</dbReference>
<feature type="transmembrane region" description="Helical" evidence="15">
    <location>
        <begin position="345"/>
        <end position="363"/>
    </location>
</feature>
<evidence type="ECO:0000256" key="1">
    <source>
        <dbReference type="ARBA" id="ARBA00004651"/>
    </source>
</evidence>
<dbReference type="Pfam" id="PF00122">
    <property type="entry name" value="E1-E2_ATPase"/>
    <property type="match status" value="1"/>
</dbReference>
<evidence type="ECO:0000313" key="18">
    <source>
        <dbReference type="Proteomes" id="UP000298656"/>
    </source>
</evidence>
<feature type="transmembrane region" description="Helical" evidence="15">
    <location>
        <begin position="189"/>
        <end position="207"/>
    </location>
</feature>
<dbReference type="SUPFAM" id="SSF81665">
    <property type="entry name" value="Calcium ATPase, transmembrane domain M"/>
    <property type="match status" value="1"/>
</dbReference>
<evidence type="ECO:0000256" key="7">
    <source>
        <dbReference type="ARBA" id="ARBA00022723"/>
    </source>
</evidence>
<evidence type="ECO:0000256" key="2">
    <source>
        <dbReference type="ARBA" id="ARBA00006024"/>
    </source>
</evidence>
<keyword evidence="4 15" id="KW-1003">Cell membrane</keyword>